<comment type="caution">
    <text evidence="1">The sequence shown here is derived from an EMBL/GenBank/DDBJ whole genome shotgun (WGS) entry which is preliminary data.</text>
</comment>
<dbReference type="EMBL" id="JBBPFD010000007">
    <property type="protein sequence ID" value="KAK7918928.1"/>
    <property type="molecule type" value="Genomic_DNA"/>
</dbReference>
<organism evidence="1 2">
    <name type="scientific">Mugilogobius chulae</name>
    <name type="common">yellowstripe goby</name>
    <dbReference type="NCBI Taxonomy" id="88201"/>
    <lineage>
        <taxon>Eukaryota</taxon>
        <taxon>Metazoa</taxon>
        <taxon>Chordata</taxon>
        <taxon>Craniata</taxon>
        <taxon>Vertebrata</taxon>
        <taxon>Euteleostomi</taxon>
        <taxon>Actinopterygii</taxon>
        <taxon>Neopterygii</taxon>
        <taxon>Teleostei</taxon>
        <taxon>Neoteleostei</taxon>
        <taxon>Acanthomorphata</taxon>
        <taxon>Gobiaria</taxon>
        <taxon>Gobiiformes</taxon>
        <taxon>Gobioidei</taxon>
        <taxon>Gobiidae</taxon>
        <taxon>Gobionellinae</taxon>
        <taxon>Mugilogobius</taxon>
    </lineage>
</organism>
<evidence type="ECO:0000313" key="2">
    <source>
        <dbReference type="Proteomes" id="UP001460270"/>
    </source>
</evidence>
<accession>A0AAW0PD10</accession>
<name>A0AAW0PD10_9GOBI</name>
<gene>
    <name evidence="1" type="ORF">WMY93_010212</name>
</gene>
<dbReference type="AlphaFoldDB" id="A0AAW0PD10"/>
<protein>
    <submittedName>
        <fullName evidence="1">Uncharacterized protein</fullName>
    </submittedName>
</protein>
<proteinExistence type="predicted"/>
<dbReference type="Proteomes" id="UP001460270">
    <property type="component" value="Unassembled WGS sequence"/>
</dbReference>
<sequence length="122" mass="13853">MSCAEALLLIRALVRKVLDKAGSDVLNDFGLIVRLQSKIQKHLTIEGQQKIRLKDFEKNGKRTAKHLIEQYGSADAVLSALQEPDTTALEEALHNELRSFQNRLKSAISRFFSRVRRAFTCQ</sequence>
<reference evidence="2" key="1">
    <citation type="submission" date="2024-04" db="EMBL/GenBank/DDBJ databases">
        <title>Salinicola lusitanus LLJ914,a marine bacterium isolated from the Okinawa Trough.</title>
        <authorList>
            <person name="Li J."/>
        </authorList>
    </citation>
    <scope>NUCLEOTIDE SEQUENCE [LARGE SCALE GENOMIC DNA]</scope>
</reference>
<evidence type="ECO:0000313" key="1">
    <source>
        <dbReference type="EMBL" id="KAK7918928.1"/>
    </source>
</evidence>
<keyword evidence="2" id="KW-1185">Reference proteome</keyword>